<keyword evidence="9" id="KW-1185">Reference proteome</keyword>
<evidence type="ECO:0000256" key="5">
    <source>
        <dbReference type="ARBA" id="ARBA00023054"/>
    </source>
</evidence>
<keyword evidence="6" id="KW-0206">Cytoskeleton</keyword>
<reference evidence="7 8" key="1">
    <citation type="journal article" date="2014" name="PLoS Genet.">
        <title>The Genome of Spironucleus salmonicida Highlights a Fish Pathogen Adapted to Fluctuating Environments.</title>
        <authorList>
            <person name="Xu F."/>
            <person name="Jerlstrom-Hultqvist J."/>
            <person name="Einarsson E."/>
            <person name="Astvaldsson A."/>
            <person name="Svard S.G."/>
            <person name="Andersson J.O."/>
        </authorList>
    </citation>
    <scope>NUCLEOTIDE SEQUENCE</scope>
    <source>
        <strain evidence="8">ATCC 50377</strain>
    </source>
</reference>
<keyword evidence="4" id="KW-0493">Microtubule</keyword>
<evidence type="ECO:0000313" key="8">
    <source>
        <dbReference type="EMBL" id="KAH0570430.1"/>
    </source>
</evidence>
<dbReference type="EMBL" id="KI545953">
    <property type="protein sequence ID" value="EST49182.1"/>
    <property type="molecule type" value="Genomic_DNA"/>
</dbReference>
<evidence type="ECO:0000256" key="3">
    <source>
        <dbReference type="ARBA" id="ARBA00022490"/>
    </source>
</evidence>
<dbReference type="InterPro" id="IPR008374">
    <property type="entry name" value="SF_assemblin/giardin_b"/>
</dbReference>
<reference evidence="8" key="2">
    <citation type="submission" date="2020-12" db="EMBL/GenBank/DDBJ databases">
        <title>New Spironucleus salmonicida genome in near-complete chromosomes.</title>
        <authorList>
            <person name="Xu F."/>
            <person name="Kurt Z."/>
            <person name="Jimenez-Gonzalez A."/>
            <person name="Astvaldsson A."/>
            <person name="Andersson J.O."/>
            <person name="Svard S.G."/>
        </authorList>
    </citation>
    <scope>NUCLEOTIDE SEQUENCE</scope>
    <source>
        <strain evidence="8">ATCC 50377</strain>
    </source>
</reference>
<dbReference type="GO" id="GO:0005200">
    <property type="term" value="F:structural constituent of cytoskeleton"/>
    <property type="evidence" value="ECO:0007669"/>
    <property type="project" value="InterPro"/>
</dbReference>
<evidence type="ECO:0000256" key="2">
    <source>
        <dbReference type="ARBA" id="ARBA00005678"/>
    </source>
</evidence>
<comment type="similarity">
    <text evidence="2">Belongs to the SF-assemblin family.</text>
</comment>
<dbReference type="GO" id="GO:0005874">
    <property type="term" value="C:microtubule"/>
    <property type="evidence" value="ECO:0007669"/>
    <property type="project" value="UniProtKB-KW"/>
</dbReference>
<name>V6LX42_9EUKA</name>
<dbReference type="AlphaFoldDB" id="V6LX42"/>
<evidence type="ECO:0000313" key="7">
    <source>
        <dbReference type="EMBL" id="EST49182.1"/>
    </source>
</evidence>
<accession>V6LX42</accession>
<sequence length="265" mass="30443">MFQKTQSLPCSNTLGKTLPQNLQTIQLVQKDFQNDMTCTLNEKRQVDQSKAKLINDGINELIRLVTTEQENLRSEIDPLNDDLSNQIENTRDTMENSLSELSNTFNLTIKEYEEQLCILENGVNQLIIDRELALNSMKSEFIISSDRLQKQINDERVEQVKIYQKLQQSIEDQLLKSQNTLDSEHERKVQSHTYAREDLIASAKLVQGSIMKKYGSVLDILNQIIRDNTQEKEDRILGETLAATTIQDIVKNMKNSLSQIGLLQE</sequence>
<dbReference type="Pfam" id="PF06705">
    <property type="entry name" value="SF-assemblin"/>
    <property type="match status" value="1"/>
</dbReference>
<dbReference type="EMBL" id="AUWU02000007">
    <property type="protein sequence ID" value="KAH0570430.1"/>
    <property type="molecule type" value="Genomic_DNA"/>
</dbReference>
<comment type="subcellular location">
    <subcellularLocation>
        <location evidence="1">Cytoplasm</location>
        <location evidence="1">Cytoskeleton</location>
    </subcellularLocation>
</comment>
<evidence type="ECO:0000256" key="1">
    <source>
        <dbReference type="ARBA" id="ARBA00004245"/>
    </source>
</evidence>
<gene>
    <name evidence="7" type="ORF">SS50377_10397</name>
    <name evidence="8" type="ORF">SS50377_26710</name>
</gene>
<dbReference type="VEuPathDB" id="GiardiaDB:SS50377_26710"/>
<evidence type="ECO:0000313" key="9">
    <source>
        <dbReference type="Proteomes" id="UP000018208"/>
    </source>
</evidence>
<proteinExistence type="inferred from homology"/>
<protein>
    <submittedName>
        <fullName evidence="7">Beta-giardin</fullName>
    </submittedName>
</protein>
<keyword evidence="5" id="KW-0175">Coiled coil</keyword>
<organism evidence="7">
    <name type="scientific">Spironucleus salmonicida</name>
    <dbReference type="NCBI Taxonomy" id="348837"/>
    <lineage>
        <taxon>Eukaryota</taxon>
        <taxon>Metamonada</taxon>
        <taxon>Diplomonadida</taxon>
        <taxon>Hexamitidae</taxon>
        <taxon>Hexamitinae</taxon>
        <taxon>Spironucleus</taxon>
    </lineage>
</organism>
<keyword evidence="3" id="KW-0963">Cytoplasm</keyword>
<evidence type="ECO:0000256" key="6">
    <source>
        <dbReference type="ARBA" id="ARBA00023212"/>
    </source>
</evidence>
<evidence type="ECO:0000256" key="4">
    <source>
        <dbReference type="ARBA" id="ARBA00022701"/>
    </source>
</evidence>
<dbReference type="Proteomes" id="UP000018208">
    <property type="component" value="Unassembled WGS sequence"/>
</dbReference>